<sequence precursor="true">MSRWFLRTTLLLFVFIGILLSCSGCTDNITTDNTGSNTSATTSTRVISLAPSETEIFYAINTPDSGISLVGRTDYDDYPPEALSVPSVGGPQTLSIESIVSKDPDLIIGTTLADKTVVDSLKSLGYDVEIYDLETIDDVYSNIESLGEILGLEESAGALVDNMTSRQTAIEDAPKETPAPKTWYVVAVEPLYAAGNNTLQGEMIEEAGGVNVFADMDGYFVASYEAVIERAPEVIIVPSGHGSTTVNFTQQILSIPEFRDLPAVKNGRVYTVDDNTVSRPGPRIIDGLEQFYQCINAEIL</sequence>
<dbReference type="EMBL" id="CP002117">
    <property type="protein sequence ID" value="ADN36991.1"/>
    <property type="molecule type" value="Genomic_DNA"/>
</dbReference>
<name>E1RKQ2_METP4</name>
<protein>
    <submittedName>
        <fullName evidence="3">Periplasmic binding protein</fullName>
    </submittedName>
</protein>
<dbReference type="Pfam" id="PF01497">
    <property type="entry name" value="Peripla_BP_2"/>
    <property type="match status" value="1"/>
</dbReference>
<keyword evidence="4" id="KW-1185">Reference proteome</keyword>
<dbReference type="PROSITE" id="PS50983">
    <property type="entry name" value="FE_B12_PBP"/>
    <property type="match status" value="1"/>
</dbReference>
<dbReference type="AlphaFoldDB" id="E1RKQ2"/>
<dbReference type="SUPFAM" id="SSF53807">
    <property type="entry name" value="Helical backbone' metal receptor"/>
    <property type="match status" value="1"/>
</dbReference>
<feature type="domain" description="Fe/B12 periplasmic-binding" evidence="2">
    <location>
        <begin position="45"/>
        <end position="299"/>
    </location>
</feature>
<dbReference type="PROSITE" id="PS51257">
    <property type="entry name" value="PROKAR_LIPOPROTEIN"/>
    <property type="match status" value="1"/>
</dbReference>
<dbReference type="PANTHER" id="PTHR30535">
    <property type="entry name" value="VITAMIN B12-BINDING PROTEIN"/>
    <property type="match status" value="1"/>
</dbReference>
<dbReference type="KEGG" id="mpi:Mpet_2243"/>
<keyword evidence="1" id="KW-0732">Signal</keyword>
<dbReference type="PANTHER" id="PTHR30535:SF34">
    <property type="entry name" value="MOLYBDATE-BINDING PROTEIN MOLA"/>
    <property type="match status" value="1"/>
</dbReference>
<organism evidence="3 4">
    <name type="scientific">Methanolacinia petrolearia (strain DSM 11571 / OCM 486 / SEBR 4847)</name>
    <name type="common">Methanoplanus petrolearius</name>
    <dbReference type="NCBI Taxonomy" id="679926"/>
    <lineage>
        <taxon>Archaea</taxon>
        <taxon>Methanobacteriati</taxon>
        <taxon>Methanobacteriota</taxon>
        <taxon>Stenosarchaea group</taxon>
        <taxon>Methanomicrobia</taxon>
        <taxon>Methanomicrobiales</taxon>
        <taxon>Methanomicrobiaceae</taxon>
        <taxon>Methanolacinia</taxon>
    </lineage>
</organism>
<proteinExistence type="predicted"/>
<dbReference type="InterPro" id="IPR050902">
    <property type="entry name" value="ABC_Transporter_SBP"/>
</dbReference>
<dbReference type="STRING" id="679926.Mpet_2243"/>
<dbReference type="GO" id="GO:0071281">
    <property type="term" value="P:cellular response to iron ion"/>
    <property type="evidence" value="ECO:0007669"/>
    <property type="project" value="TreeGrafter"/>
</dbReference>
<dbReference type="InterPro" id="IPR002491">
    <property type="entry name" value="ABC_transptr_periplasmic_BD"/>
</dbReference>
<dbReference type="GeneID" id="9744728"/>
<accession>E1RKQ2</accession>
<dbReference type="Proteomes" id="UP000006565">
    <property type="component" value="Chromosome"/>
</dbReference>
<dbReference type="HOGENOM" id="CLU_038034_2_8_2"/>
<dbReference type="InterPro" id="IPR054828">
    <property type="entry name" value="Vit_B12_bind_prot"/>
</dbReference>
<dbReference type="OrthoDB" id="24039at2157"/>
<evidence type="ECO:0000256" key="1">
    <source>
        <dbReference type="ARBA" id="ARBA00022729"/>
    </source>
</evidence>
<dbReference type="eggNOG" id="arCOG04233">
    <property type="taxonomic scope" value="Archaea"/>
</dbReference>
<evidence type="ECO:0000313" key="4">
    <source>
        <dbReference type="Proteomes" id="UP000006565"/>
    </source>
</evidence>
<dbReference type="RefSeq" id="WP_013330168.1">
    <property type="nucleotide sequence ID" value="NC_014507.1"/>
</dbReference>
<gene>
    <name evidence="3" type="ordered locus">Mpet_2243</name>
</gene>
<dbReference type="NCBIfam" id="NF038402">
    <property type="entry name" value="TroA_like"/>
    <property type="match status" value="1"/>
</dbReference>
<dbReference type="Gene3D" id="3.40.50.1980">
    <property type="entry name" value="Nitrogenase molybdenum iron protein domain"/>
    <property type="match status" value="2"/>
</dbReference>
<evidence type="ECO:0000259" key="2">
    <source>
        <dbReference type="PROSITE" id="PS50983"/>
    </source>
</evidence>
<reference evidence="3 4" key="1">
    <citation type="journal article" date="2010" name="Stand. Genomic Sci.">
        <title>Complete genome sequence of Methanoplanus petrolearius type strain (SEBR 4847).</title>
        <authorList>
            <person name="Brambilla E."/>
            <person name="Djao O.D."/>
            <person name="Daligault H."/>
            <person name="Lapidus A."/>
            <person name="Lucas S."/>
            <person name="Hammon N."/>
            <person name="Nolan M."/>
            <person name="Tice H."/>
            <person name="Cheng J.F."/>
            <person name="Han C."/>
            <person name="Tapia R."/>
            <person name="Goodwin L."/>
            <person name="Pitluck S."/>
            <person name="Liolios K."/>
            <person name="Ivanova N."/>
            <person name="Mavromatis K."/>
            <person name="Mikhailova N."/>
            <person name="Pati A."/>
            <person name="Chen A."/>
            <person name="Palaniappan K."/>
            <person name="Land M."/>
            <person name="Hauser L."/>
            <person name="Chang Y.J."/>
            <person name="Jeffries C.D."/>
            <person name="Rohde M."/>
            <person name="Spring S."/>
            <person name="Sikorski J."/>
            <person name="Goker M."/>
            <person name="Woyke T."/>
            <person name="Bristow J."/>
            <person name="Eisen J.A."/>
            <person name="Markowitz V."/>
            <person name="Hugenholtz P."/>
            <person name="Kyrpides N.C."/>
            <person name="Klenk H.P."/>
        </authorList>
    </citation>
    <scope>NUCLEOTIDE SEQUENCE [LARGE SCALE GENOMIC DNA]</scope>
    <source>
        <strain evidence="4">DSM 11571 / OCM 486 / SEBR 4847</strain>
    </source>
</reference>
<evidence type="ECO:0000313" key="3">
    <source>
        <dbReference type="EMBL" id="ADN36991.1"/>
    </source>
</evidence>